<accession>A0ABS4AJM8</accession>
<evidence type="ECO:0000313" key="1">
    <source>
        <dbReference type="EMBL" id="MBP0446695.1"/>
    </source>
</evidence>
<gene>
    <name evidence="1" type="ORF">J8J14_18115</name>
</gene>
<protein>
    <submittedName>
        <fullName evidence="1">Uncharacterized protein</fullName>
    </submittedName>
</protein>
<organism evidence="1 2">
    <name type="scientific">Pararoseomonas baculiformis</name>
    <dbReference type="NCBI Taxonomy" id="2820812"/>
    <lineage>
        <taxon>Bacteria</taxon>
        <taxon>Pseudomonadati</taxon>
        <taxon>Pseudomonadota</taxon>
        <taxon>Alphaproteobacteria</taxon>
        <taxon>Acetobacterales</taxon>
        <taxon>Acetobacteraceae</taxon>
        <taxon>Pararoseomonas</taxon>
    </lineage>
</organism>
<comment type="caution">
    <text evidence="1">The sequence shown here is derived from an EMBL/GenBank/DDBJ whole genome shotgun (WGS) entry which is preliminary data.</text>
</comment>
<sequence length="69" mass="7665">MMDALPPGMARVINMSPVDEPVLTWGIRFSVEYETAEGPQIVVLPPQRISELRIGEAFLHEKLIPIPAP</sequence>
<name>A0ABS4AJM8_9PROT</name>
<keyword evidence="2" id="KW-1185">Reference proteome</keyword>
<proteinExistence type="predicted"/>
<dbReference type="Proteomes" id="UP000681594">
    <property type="component" value="Unassembled WGS sequence"/>
</dbReference>
<evidence type="ECO:0000313" key="2">
    <source>
        <dbReference type="Proteomes" id="UP000681594"/>
    </source>
</evidence>
<dbReference type="EMBL" id="JAGIZB010000020">
    <property type="protein sequence ID" value="MBP0446695.1"/>
    <property type="molecule type" value="Genomic_DNA"/>
</dbReference>
<reference evidence="1 2" key="1">
    <citation type="submission" date="2021-03" db="EMBL/GenBank/DDBJ databases">
        <authorList>
            <person name="So Y."/>
        </authorList>
    </citation>
    <scope>NUCLEOTIDE SEQUENCE [LARGE SCALE GENOMIC DNA]</scope>
    <source>
        <strain evidence="1 2">SSH11</strain>
    </source>
</reference>